<keyword evidence="5" id="KW-1185">Reference proteome</keyword>
<feature type="region of interest" description="Disordered" evidence="2">
    <location>
        <begin position="598"/>
        <end position="761"/>
    </location>
</feature>
<gene>
    <name evidence="4" type="ORF">FisN_16Hh135</name>
</gene>
<dbReference type="PANTHER" id="PTHR14490:SF5">
    <property type="entry name" value="PROTEIN KRI1 HOMOLOG"/>
    <property type="match status" value="1"/>
</dbReference>
<dbReference type="AlphaFoldDB" id="A0A1Z5KSX6"/>
<feature type="compositionally biased region" description="Basic and acidic residues" evidence="2">
    <location>
        <begin position="35"/>
        <end position="49"/>
    </location>
</feature>
<organism evidence="4 5">
    <name type="scientific">Fistulifera solaris</name>
    <name type="common">Oleaginous diatom</name>
    <dbReference type="NCBI Taxonomy" id="1519565"/>
    <lineage>
        <taxon>Eukaryota</taxon>
        <taxon>Sar</taxon>
        <taxon>Stramenopiles</taxon>
        <taxon>Ochrophyta</taxon>
        <taxon>Bacillariophyta</taxon>
        <taxon>Bacillariophyceae</taxon>
        <taxon>Bacillariophycidae</taxon>
        <taxon>Naviculales</taxon>
        <taxon>Naviculaceae</taxon>
        <taxon>Fistulifera</taxon>
    </lineage>
</organism>
<dbReference type="InterPro" id="IPR024626">
    <property type="entry name" value="Kri1-like_C"/>
</dbReference>
<evidence type="ECO:0000256" key="2">
    <source>
        <dbReference type="SAM" id="MobiDB-lite"/>
    </source>
</evidence>
<dbReference type="GO" id="GO:0000447">
    <property type="term" value="P:endonucleolytic cleavage in ITS1 to separate SSU-rRNA from 5.8S rRNA and LSU-rRNA from tricistronic rRNA transcript (SSU-rRNA, 5.8S rRNA, LSU-rRNA)"/>
    <property type="evidence" value="ECO:0007669"/>
    <property type="project" value="TreeGrafter"/>
</dbReference>
<feature type="region of interest" description="Disordered" evidence="2">
    <location>
        <begin position="307"/>
        <end position="358"/>
    </location>
</feature>
<feature type="compositionally biased region" description="Basic and acidic residues" evidence="2">
    <location>
        <begin position="666"/>
        <end position="680"/>
    </location>
</feature>
<sequence length="761" mass="87648">MNKSSKLLLSSDEEESDREEENEFRINKKFASAYEKRKQKQELAAHKDYDDESGTDDDDSSEDEDGELLTTDLDVNIMKTLNAIRNKEQQVYDPSTKFFDNDTEKETSSSDDDVQKKTKPKRYKDVVREEILEKMRKEEEDDQEGESHHDEEGEHIGDDQRFRYAYDDEQRAIRKAFLDSAKDESDDEGLLVIKSKDRQQMDPESEQKLQEEIAKLEATIGEKSDLVDPRGEVQNGESFLLNYFKKRAWLDTERDDSESSSDDDDNSNGEIPMKSAAVRSGDDDASLDELDQADDFEAQYNFRFEEAASRTQSGADLSNISYARGQTMNTLRRKDETRREKRLARQERKALERQAKEEQLRRLKNAKRQELEEKMKQIKTVLGDLDEGAVDEAMLLQLLEGDFDPDKFESLMKDTYGDDFYQKQDSQWKSDLDVRESLKTDEDGALLVGQDDAEGGLYDVGDEEEGDDVENDHEGDNEEDWPDDMEEEPYEDNGGEETELERKVKSRMMDELYKLDYEDIIADLPTRFKYKQVKPNNYGLSTEEILFCRDSTLKQFVSLKKLAPYQEDGEYVVNSRKRRRFREMARREIDELLQQEAGVDHEYVEENQDGDTDQKQKKRRRKRSKKGEDEAKQVAAEGPAKSTPDANIETSKSKRRRKKKNNSAAESKDAEDIKNKDGIIRENATTEESSKGVEHETGDDGKTKITSNLDKKGKKGSSNDKAGNPNVKQDKKAKKKKASKNDKKSKVIDGLSQSRLASYGL</sequence>
<evidence type="ECO:0000256" key="1">
    <source>
        <dbReference type="ARBA" id="ARBA00007473"/>
    </source>
</evidence>
<feature type="compositionally biased region" description="Acidic residues" evidence="2">
    <location>
        <begin position="253"/>
        <end position="267"/>
    </location>
</feature>
<feature type="compositionally biased region" description="Basic and acidic residues" evidence="2">
    <location>
        <begin position="99"/>
        <end position="116"/>
    </location>
</feature>
<dbReference type="Proteomes" id="UP000198406">
    <property type="component" value="Unassembled WGS sequence"/>
</dbReference>
<reference evidence="4 5" key="1">
    <citation type="journal article" date="2015" name="Plant Cell">
        <title>Oil accumulation by the oleaginous diatom Fistulifera solaris as revealed by the genome and transcriptome.</title>
        <authorList>
            <person name="Tanaka T."/>
            <person name="Maeda Y."/>
            <person name="Veluchamy A."/>
            <person name="Tanaka M."/>
            <person name="Abida H."/>
            <person name="Marechal E."/>
            <person name="Bowler C."/>
            <person name="Muto M."/>
            <person name="Sunaga Y."/>
            <person name="Tanaka M."/>
            <person name="Yoshino T."/>
            <person name="Taniguchi T."/>
            <person name="Fukuda Y."/>
            <person name="Nemoto M."/>
            <person name="Matsumoto M."/>
            <person name="Wong P.S."/>
            <person name="Aburatani S."/>
            <person name="Fujibuchi W."/>
        </authorList>
    </citation>
    <scope>NUCLEOTIDE SEQUENCE [LARGE SCALE GENOMIC DNA]</scope>
    <source>
        <strain evidence="4 5">JPCC DA0580</strain>
    </source>
</reference>
<dbReference type="GO" id="GO:0005730">
    <property type="term" value="C:nucleolus"/>
    <property type="evidence" value="ECO:0007669"/>
    <property type="project" value="TreeGrafter"/>
</dbReference>
<feature type="region of interest" description="Disordered" evidence="2">
    <location>
        <begin position="252"/>
        <end position="292"/>
    </location>
</feature>
<feature type="compositionally biased region" description="Basic residues" evidence="2">
    <location>
        <begin position="616"/>
        <end position="625"/>
    </location>
</feature>
<feature type="compositionally biased region" description="Polar residues" evidence="2">
    <location>
        <begin position="751"/>
        <end position="761"/>
    </location>
</feature>
<feature type="compositionally biased region" description="Basic and acidic residues" evidence="2">
    <location>
        <begin position="123"/>
        <end position="138"/>
    </location>
</feature>
<feature type="region of interest" description="Disordered" evidence="2">
    <location>
        <begin position="179"/>
        <end position="208"/>
    </location>
</feature>
<evidence type="ECO:0000259" key="3">
    <source>
        <dbReference type="Pfam" id="PF12936"/>
    </source>
</evidence>
<comment type="caution">
    <text evidence="4">The sequence shown here is derived from an EMBL/GenBank/DDBJ whole genome shotgun (WGS) entry which is preliminary data.</text>
</comment>
<proteinExistence type="inferred from homology"/>
<feature type="compositionally biased region" description="Basic and acidic residues" evidence="2">
    <location>
        <begin position="688"/>
        <end position="703"/>
    </location>
</feature>
<name>A0A1Z5KSX6_FISSO</name>
<feature type="compositionally biased region" description="Acidic residues" evidence="2">
    <location>
        <begin position="50"/>
        <end position="67"/>
    </location>
</feature>
<feature type="compositionally biased region" description="Acidic residues" evidence="2">
    <location>
        <begin position="11"/>
        <end position="22"/>
    </location>
</feature>
<feature type="compositionally biased region" description="Acidic residues" evidence="2">
    <location>
        <begin position="283"/>
        <end position="292"/>
    </location>
</feature>
<feature type="compositionally biased region" description="Basic and acidic residues" evidence="2">
    <location>
        <begin position="332"/>
        <end position="358"/>
    </location>
</feature>
<feature type="region of interest" description="Disordered" evidence="2">
    <location>
        <begin position="35"/>
        <end position="162"/>
    </location>
</feature>
<dbReference type="InterPro" id="IPR018034">
    <property type="entry name" value="Kri1"/>
</dbReference>
<protein>
    <submittedName>
        <fullName evidence="4">Protein KRI1</fullName>
    </submittedName>
</protein>
<comment type="similarity">
    <text evidence="1">Belongs to the KRI1 family.</text>
</comment>
<feature type="domain" description="Kri1-like C-terminal" evidence="3">
    <location>
        <begin position="506"/>
        <end position="578"/>
    </location>
</feature>
<accession>A0A1Z5KSX6</accession>
<feature type="region of interest" description="Disordered" evidence="2">
    <location>
        <begin position="440"/>
        <end position="502"/>
    </location>
</feature>
<dbReference type="GO" id="GO:0030686">
    <property type="term" value="C:90S preribosome"/>
    <property type="evidence" value="ECO:0007669"/>
    <property type="project" value="TreeGrafter"/>
</dbReference>
<dbReference type="EMBL" id="BDSP01000289">
    <property type="protein sequence ID" value="GAX29424.1"/>
    <property type="molecule type" value="Genomic_DNA"/>
</dbReference>
<evidence type="ECO:0000313" key="4">
    <source>
        <dbReference type="EMBL" id="GAX29424.1"/>
    </source>
</evidence>
<feature type="compositionally biased region" description="Basic and acidic residues" evidence="2">
    <location>
        <begin position="194"/>
        <end position="208"/>
    </location>
</feature>
<feature type="compositionally biased region" description="Basic and acidic residues" evidence="2">
    <location>
        <begin position="145"/>
        <end position="162"/>
    </location>
</feature>
<feature type="compositionally biased region" description="Low complexity" evidence="2">
    <location>
        <begin position="1"/>
        <end position="10"/>
    </location>
</feature>
<dbReference type="Pfam" id="PF05178">
    <property type="entry name" value="Kri1"/>
    <property type="match status" value="1"/>
</dbReference>
<dbReference type="PANTHER" id="PTHR14490">
    <property type="entry name" value="ZINC FINGER, ZZ TYPE"/>
    <property type="match status" value="1"/>
</dbReference>
<dbReference type="Pfam" id="PF12936">
    <property type="entry name" value="Kri1_C"/>
    <property type="match status" value="1"/>
</dbReference>
<dbReference type="OrthoDB" id="10252032at2759"/>
<feature type="compositionally biased region" description="Polar residues" evidence="2">
    <location>
        <begin position="309"/>
        <end position="330"/>
    </location>
</feature>
<dbReference type="InParanoid" id="A0A1Z5KSX6"/>
<feature type="compositionally biased region" description="Acidic residues" evidence="2">
    <location>
        <begin position="460"/>
        <end position="499"/>
    </location>
</feature>
<evidence type="ECO:0000313" key="5">
    <source>
        <dbReference type="Proteomes" id="UP000198406"/>
    </source>
</evidence>
<feature type="region of interest" description="Disordered" evidence="2">
    <location>
        <begin position="1"/>
        <end position="23"/>
    </location>
</feature>